<evidence type="ECO:0000313" key="7">
    <source>
        <dbReference type="EMBL" id="GER54242.1"/>
    </source>
</evidence>
<comment type="subcellular location">
    <subcellularLocation>
        <location evidence="1">Cytoplasm</location>
        <location evidence="1">Cytoskeleton</location>
    </subcellularLocation>
</comment>
<evidence type="ECO:0000256" key="2">
    <source>
        <dbReference type="ARBA" id="ARBA00008825"/>
    </source>
</evidence>
<dbReference type="PANTHER" id="PTHR31246:SF32">
    <property type="entry name" value="MICROTUBULE-ASSOCIATED PROTEIN 70-1"/>
    <property type="match status" value="1"/>
</dbReference>
<dbReference type="PANTHER" id="PTHR31246">
    <property type="entry name" value="MICROTUBULE-ASSOCIATED PROTEIN 70-2"/>
    <property type="match status" value="1"/>
</dbReference>
<dbReference type="Pfam" id="PF07058">
    <property type="entry name" value="MAP70"/>
    <property type="match status" value="2"/>
</dbReference>
<evidence type="ECO:0000256" key="5">
    <source>
        <dbReference type="ARBA" id="ARBA00023054"/>
    </source>
</evidence>
<keyword evidence="4" id="KW-0493">Microtubule</keyword>
<keyword evidence="3" id="KW-0963">Cytoplasm</keyword>
<comment type="similarity">
    <text evidence="2">Belongs to the MAP70 family.</text>
</comment>
<name>A0A5A7R9X4_STRAF</name>
<keyword evidence="6" id="KW-0206">Cytoskeleton</keyword>
<dbReference type="Proteomes" id="UP000325081">
    <property type="component" value="Unassembled WGS sequence"/>
</dbReference>
<keyword evidence="5" id="KW-0175">Coiled coil</keyword>
<dbReference type="AlphaFoldDB" id="A0A5A7R9X4"/>
<comment type="caution">
    <text evidence="7">The sequence shown here is derived from an EMBL/GenBank/DDBJ whole genome shotgun (WGS) entry which is preliminary data.</text>
</comment>
<dbReference type="GO" id="GO:0008017">
    <property type="term" value="F:microtubule binding"/>
    <property type="evidence" value="ECO:0007669"/>
    <property type="project" value="InterPro"/>
</dbReference>
<dbReference type="GO" id="GO:0005874">
    <property type="term" value="C:microtubule"/>
    <property type="evidence" value="ECO:0007669"/>
    <property type="project" value="UniProtKB-KW"/>
</dbReference>
<organism evidence="7 8">
    <name type="scientific">Striga asiatica</name>
    <name type="common">Asiatic witchweed</name>
    <name type="synonym">Buchnera asiatica</name>
    <dbReference type="NCBI Taxonomy" id="4170"/>
    <lineage>
        <taxon>Eukaryota</taxon>
        <taxon>Viridiplantae</taxon>
        <taxon>Streptophyta</taxon>
        <taxon>Embryophyta</taxon>
        <taxon>Tracheophyta</taxon>
        <taxon>Spermatophyta</taxon>
        <taxon>Magnoliopsida</taxon>
        <taxon>eudicotyledons</taxon>
        <taxon>Gunneridae</taxon>
        <taxon>Pentapetalae</taxon>
        <taxon>asterids</taxon>
        <taxon>lamiids</taxon>
        <taxon>Lamiales</taxon>
        <taxon>Orobanchaceae</taxon>
        <taxon>Buchnereae</taxon>
        <taxon>Striga</taxon>
    </lineage>
</organism>
<dbReference type="InterPro" id="IPR009768">
    <property type="entry name" value="MAP70"/>
</dbReference>
<gene>
    <name evidence="7" type="ORF">STAS_31810</name>
</gene>
<evidence type="ECO:0000256" key="1">
    <source>
        <dbReference type="ARBA" id="ARBA00004245"/>
    </source>
</evidence>
<evidence type="ECO:0000256" key="3">
    <source>
        <dbReference type="ARBA" id="ARBA00022490"/>
    </source>
</evidence>
<reference evidence="8" key="1">
    <citation type="journal article" date="2019" name="Curr. Biol.">
        <title>Genome Sequence of Striga asiatica Provides Insight into the Evolution of Plant Parasitism.</title>
        <authorList>
            <person name="Yoshida S."/>
            <person name="Kim S."/>
            <person name="Wafula E.K."/>
            <person name="Tanskanen J."/>
            <person name="Kim Y.M."/>
            <person name="Honaas L."/>
            <person name="Yang Z."/>
            <person name="Spallek T."/>
            <person name="Conn C.E."/>
            <person name="Ichihashi Y."/>
            <person name="Cheong K."/>
            <person name="Cui S."/>
            <person name="Der J.P."/>
            <person name="Gundlach H."/>
            <person name="Jiao Y."/>
            <person name="Hori C."/>
            <person name="Ishida J.K."/>
            <person name="Kasahara H."/>
            <person name="Kiba T."/>
            <person name="Kim M.S."/>
            <person name="Koo N."/>
            <person name="Laohavisit A."/>
            <person name="Lee Y.H."/>
            <person name="Lumba S."/>
            <person name="McCourt P."/>
            <person name="Mortimer J.C."/>
            <person name="Mutuku J.M."/>
            <person name="Nomura T."/>
            <person name="Sasaki-Sekimoto Y."/>
            <person name="Seto Y."/>
            <person name="Wang Y."/>
            <person name="Wakatake T."/>
            <person name="Sakakibara H."/>
            <person name="Demura T."/>
            <person name="Yamaguchi S."/>
            <person name="Yoneyama K."/>
            <person name="Manabe R.I."/>
            <person name="Nelson D.C."/>
            <person name="Schulman A.H."/>
            <person name="Timko M.P."/>
            <person name="dePamphilis C.W."/>
            <person name="Choi D."/>
            <person name="Shirasu K."/>
        </authorList>
    </citation>
    <scope>NUCLEOTIDE SEQUENCE [LARGE SCALE GENOMIC DNA]</scope>
    <source>
        <strain evidence="8">cv. UVA1</strain>
    </source>
</reference>
<evidence type="ECO:0000256" key="6">
    <source>
        <dbReference type="ARBA" id="ARBA00023212"/>
    </source>
</evidence>
<protein>
    <submittedName>
        <fullName evidence="7">Microtubule-associated protein 70-1</fullName>
    </submittedName>
</protein>
<proteinExistence type="inferred from homology"/>
<evidence type="ECO:0000313" key="8">
    <source>
        <dbReference type="Proteomes" id="UP000325081"/>
    </source>
</evidence>
<keyword evidence="8" id="KW-1185">Reference proteome</keyword>
<evidence type="ECO:0000256" key="4">
    <source>
        <dbReference type="ARBA" id="ARBA00022701"/>
    </source>
</evidence>
<dbReference type="OrthoDB" id="1743517at2759"/>
<dbReference type="EMBL" id="BKCP01011070">
    <property type="protein sequence ID" value="GER54242.1"/>
    <property type="molecule type" value="Genomic_DNA"/>
</dbReference>
<dbReference type="GO" id="GO:0007010">
    <property type="term" value="P:cytoskeleton organization"/>
    <property type="evidence" value="ECO:0007669"/>
    <property type="project" value="InterPro"/>
</dbReference>
<accession>A0A5A7R9X4</accession>
<sequence length="154" mass="17122">MPLEAELKITRTEVPKLQEDNKAFDWLTKLKKTALLDAERMVQMALTKASLVDDPIAPFSFKLSSSSPKFPPFLIETCSSLPKLATLSSKATTFSSPASKIIPFSSSAAGYMTVDGLQKKNQERDKQIEICRQKVSEKEKLTQTVLELEELVLA</sequence>